<dbReference type="SUPFAM" id="SSF48317">
    <property type="entry name" value="Acid phosphatase/Vanadium-dependent haloperoxidase"/>
    <property type="match status" value="1"/>
</dbReference>
<comment type="caution">
    <text evidence="2">The sequence shown here is derived from an EMBL/GenBank/DDBJ whole genome shotgun (WGS) entry which is preliminary data.</text>
</comment>
<dbReference type="Gene3D" id="1.10.606.20">
    <property type="match status" value="1"/>
</dbReference>
<feature type="domain" description="Phosphatidic acid phosphatase type 2/haloperoxidase" evidence="1">
    <location>
        <begin position="317"/>
        <end position="433"/>
    </location>
</feature>
<dbReference type="InterPro" id="IPR036938">
    <property type="entry name" value="PAP2/HPO_sf"/>
</dbReference>
<dbReference type="PANTHER" id="PTHR34599:SF1">
    <property type="entry name" value="PHOSPHATIDIC ACID PHOSPHATASE TYPE 2_HALOPEROXIDASE DOMAIN-CONTAINING PROTEIN"/>
    <property type="match status" value="1"/>
</dbReference>
<dbReference type="InterPro" id="IPR052559">
    <property type="entry name" value="V-haloperoxidase"/>
</dbReference>
<proteinExistence type="predicted"/>
<organism evidence="2 3">
    <name type="scientific">Psychroserpens luteus</name>
    <dbReference type="NCBI Taxonomy" id="1434066"/>
    <lineage>
        <taxon>Bacteria</taxon>
        <taxon>Pseudomonadati</taxon>
        <taxon>Bacteroidota</taxon>
        <taxon>Flavobacteriia</taxon>
        <taxon>Flavobacteriales</taxon>
        <taxon>Flavobacteriaceae</taxon>
        <taxon>Psychroserpens</taxon>
    </lineage>
</organism>
<evidence type="ECO:0000259" key="1">
    <source>
        <dbReference type="Pfam" id="PF01569"/>
    </source>
</evidence>
<dbReference type="EMBL" id="JBHUOS010000014">
    <property type="protein sequence ID" value="MFD2917374.1"/>
    <property type="molecule type" value="Genomic_DNA"/>
</dbReference>
<dbReference type="PANTHER" id="PTHR34599">
    <property type="entry name" value="PEROXIDASE-RELATED"/>
    <property type="match status" value="1"/>
</dbReference>
<keyword evidence="3" id="KW-1185">Reference proteome</keyword>
<evidence type="ECO:0000313" key="3">
    <source>
        <dbReference type="Proteomes" id="UP001597548"/>
    </source>
</evidence>
<dbReference type="PROSITE" id="PS51257">
    <property type="entry name" value="PROKAR_LIPOPROTEIN"/>
    <property type="match status" value="1"/>
</dbReference>
<accession>A0ABW5ZWG4</accession>
<sequence>MILKLLTLIASILLISCNKEIKQQPLDVFHIDDLNYANKVLLESVMEDAFTPPVASRIYAYAHLAHYITLQSVYRDSLPEITSKINGLNHFTIPVNTEVDAKLSALLAFSSIGKKLIYSEQFFNDLSKNLKDTALEKGLTEELIKNSETYALNITTQLSDWIDKDMYTITRTYPHFTSTKKPENWRETPPDYTSALEPYWDNIRTLVIDSANVYKPKPLPAYDTNKNSDFYRMVYEVYDESLNTTDDKGKIAWFWDCNPILTIHKGHMVTTIHKFTPPGHWLNIISQITNKDQSDYYTATKAYTLTSTAMFDAIIGSWHVKYKTDLVRPVTYIQEYIDPDWNPILQTPPFPEYTSGHSATSASAAEILTHIFGENYAFTDHTQLRFGLEERSFPSFKEAAHQVNLSRFYGGIHYRQGVEEGGKQGTYIANLILKKLKP</sequence>
<evidence type="ECO:0000313" key="2">
    <source>
        <dbReference type="EMBL" id="MFD2917374.1"/>
    </source>
</evidence>
<dbReference type="InterPro" id="IPR000326">
    <property type="entry name" value="PAP2/HPO"/>
</dbReference>
<dbReference type="Pfam" id="PF01569">
    <property type="entry name" value="PAP2"/>
    <property type="match status" value="1"/>
</dbReference>
<gene>
    <name evidence="2" type="ORF">ACFS29_17100</name>
</gene>
<dbReference type="Proteomes" id="UP001597548">
    <property type="component" value="Unassembled WGS sequence"/>
</dbReference>
<keyword evidence="2" id="KW-0560">Oxidoreductase</keyword>
<protein>
    <submittedName>
        <fullName evidence="2">Vanadium-dependent haloperoxidase</fullName>
        <ecNumber evidence="2">1.11.1.-</ecNumber>
    </submittedName>
</protein>
<dbReference type="EC" id="1.11.1.-" evidence="2"/>
<reference evidence="3" key="1">
    <citation type="journal article" date="2019" name="Int. J. Syst. Evol. Microbiol.">
        <title>The Global Catalogue of Microorganisms (GCM) 10K type strain sequencing project: providing services to taxonomists for standard genome sequencing and annotation.</title>
        <authorList>
            <consortium name="The Broad Institute Genomics Platform"/>
            <consortium name="The Broad Institute Genome Sequencing Center for Infectious Disease"/>
            <person name="Wu L."/>
            <person name="Ma J."/>
        </authorList>
    </citation>
    <scope>NUCLEOTIDE SEQUENCE [LARGE SCALE GENOMIC DNA]</scope>
    <source>
        <strain evidence="3">KCTC 32514</strain>
    </source>
</reference>
<dbReference type="GO" id="GO:0004601">
    <property type="term" value="F:peroxidase activity"/>
    <property type="evidence" value="ECO:0007669"/>
    <property type="project" value="UniProtKB-KW"/>
</dbReference>
<dbReference type="CDD" id="cd03398">
    <property type="entry name" value="PAP2_haloperoxidase"/>
    <property type="match status" value="1"/>
</dbReference>
<keyword evidence="2" id="KW-0575">Peroxidase</keyword>
<dbReference type="RefSeq" id="WP_194508938.1">
    <property type="nucleotide sequence ID" value="NZ_JADILU010000006.1"/>
</dbReference>
<name>A0ABW5ZWG4_9FLAO</name>